<accession>A0A2W7IW82</accession>
<evidence type="ECO:0000313" key="3">
    <source>
        <dbReference type="Proteomes" id="UP000249542"/>
    </source>
</evidence>
<gene>
    <name evidence="2" type="ORF">LX95_00071</name>
</gene>
<dbReference type="Proteomes" id="UP000249542">
    <property type="component" value="Unassembled WGS sequence"/>
</dbReference>
<reference evidence="2 3" key="1">
    <citation type="submission" date="2018-06" db="EMBL/GenBank/DDBJ databases">
        <title>Genomic Encyclopedia of Archaeal and Bacterial Type Strains, Phase II (KMG-II): from individual species to whole genera.</title>
        <authorList>
            <person name="Goeker M."/>
        </authorList>
    </citation>
    <scope>NUCLEOTIDE SEQUENCE [LARGE SCALE GENOMIC DNA]</scope>
    <source>
        <strain evidence="2 3">DSM 15361</strain>
    </source>
</reference>
<dbReference type="AlphaFoldDB" id="A0A2W7IW82"/>
<keyword evidence="3" id="KW-1185">Reference proteome</keyword>
<evidence type="ECO:0000313" key="2">
    <source>
        <dbReference type="EMBL" id="PZW43747.1"/>
    </source>
</evidence>
<name>A0A2W7IW82_9FLAO</name>
<feature type="region of interest" description="Disordered" evidence="1">
    <location>
        <begin position="1"/>
        <end position="20"/>
    </location>
</feature>
<protein>
    <submittedName>
        <fullName evidence="2">Uncharacterized protein</fullName>
    </submittedName>
</protein>
<comment type="caution">
    <text evidence="2">The sequence shown here is derived from an EMBL/GenBank/DDBJ whole genome shotgun (WGS) entry which is preliminary data.</text>
</comment>
<feature type="compositionally biased region" description="Basic and acidic residues" evidence="1">
    <location>
        <begin position="1"/>
        <end position="11"/>
    </location>
</feature>
<proteinExistence type="predicted"/>
<sequence>MNFEEIKHKMNTDSMDDNQIPSKIKNMEISKLPIYKVRKSMRSEIITQIMIIALFL</sequence>
<dbReference type="EMBL" id="QKYV01000001">
    <property type="protein sequence ID" value="PZW43747.1"/>
    <property type="molecule type" value="Genomic_DNA"/>
</dbReference>
<evidence type="ECO:0000256" key="1">
    <source>
        <dbReference type="SAM" id="MobiDB-lite"/>
    </source>
</evidence>
<organism evidence="2 3">
    <name type="scientific">Mesonia algae</name>
    <dbReference type="NCBI Taxonomy" id="213248"/>
    <lineage>
        <taxon>Bacteria</taxon>
        <taxon>Pseudomonadati</taxon>
        <taxon>Bacteroidota</taxon>
        <taxon>Flavobacteriia</taxon>
        <taxon>Flavobacteriales</taxon>
        <taxon>Flavobacteriaceae</taxon>
        <taxon>Mesonia</taxon>
    </lineage>
</organism>